<reference evidence="2 3" key="1">
    <citation type="submission" date="2018-05" db="EMBL/GenBank/DDBJ databases">
        <title>Genomic Encyclopedia of Type Strains, Phase IV (KMG-IV): sequencing the most valuable type-strain genomes for metagenomic binning, comparative biology and taxonomic classification.</title>
        <authorList>
            <person name="Goeker M."/>
        </authorList>
    </citation>
    <scope>NUCLEOTIDE SEQUENCE [LARGE SCALE GENOMIC DNA]</scope>
    <source>
        <strain evidence="2 3">DSM 16791</strain>
    </source>
</reference>
<name>A0A317PSL3_9HYPH</name>
<gene>
    <name evidence="2" type="ORF">DFR52_1011151</name>
</gene>
<accession>A0A317PSL3</accession>
<dbReference type="InterPro" id="IPR013024">
    <property type="entry name" value="GGCT-like"/>
</dbReference>
<dbReference type="AlphaFoldDB" id="A0A317PSL3"/>
<organism evidence="2 3">
    <name type="scientific">Hoeflea marina</name>
    <dbReference type="NCBI Taxonomy" id="274592"/>
    <lineage>
        <taxon>Bacteria</taxon>
        <taxon>Pseudomonadati</taxon>
        <taxon>Pseudomonadota</taxon>
        <taxon>Alphaproteobacteria</taxon>
        <taxon>Hyphomicrobiales</taxon>
        <taxon>Rhizobiaceae</taxon>
        <taxon>Hoeflea</taxon>
    </lineage>
</organism>
<evidence type="ECO:0000313" key="3">
    <source>
        <dbReference type="Proteomes" id="UP000246352"/>
    </source>
</evidence>
<dbReference type="CDD" id="cd06661">
    <property type="entry name" value="GGCT_like"/>
    <property type="match status" value="1"/>
</dbReference>
<dbReference type="EMBL" id="QGTR01000001">
    <property type="protein sequence ID" value="PWW04453.1"/>
    <property type="molecule type" value="Genomic_DNA"/>
</dbReference>
<dbReference type="SUPFAM" id="SSF110857">
    <property type="entry name" value="Gamma-glutamyl cyclotransferase-like"/>
    <property type="match status" value="1"/>
</dbReference>
<protein>
    <recommendedName>
        <fullName evidence="4">Gamma-glutamyl AIG2-like cyclotransferase</fullName>
    </recommendedName>
</protein>
<dbReference type="InterPro" id="IPR036568">
    <property type="entry name" value="GGCT-like_sf"/>
</dbReference>
<keyword evidence="3" id="KW-1185">Reference proteome</keyword>
<proteinExistence type="predicted"/>
<comment type="caution">
    <text evidence="2">The sequence shown here is derived from an EMBL/GenBank/DDBJ whole genome shotgun (WGS) entry which is preliminary data.</text>
</comment>
<evidence type="ECO:0000256" key="1">
    <source>
        <dbReference type="SAM" id="MobiDB-lite"/>
    </source>
</evidence>
<feature type="compositionally biased region" description="Polar residues" evidence="1">
    <location>
        <begin position="49"/>
        <end position="60"/>
    </location>
</feature>
<sequence>MTAVCSYFAAFPASELQNGKGGRSIRAAKSARGFDICHHFAHSGCDTADPTSARESQSLPADQPEPDLHALARTGDLIGYFGYGSLVNRATLRTEIVAAWPARLKGWRRYWRAQPDIGSTGVEDGPDGPRPSLLTAGRAQGAAIDGLLVFDRRLNLGAVDAREAHYHRREIAAEDLQLAPGLALPGCPLYVYEARAELPELPGGHAILGSYLDAVLQGFHREFGPDGVRRFIAETDEFHTPIHDDRHEPRYPRNVILSDEERLLFGTALTGGAETPISGT</sequence>
<feature type="region of interest" description="Disordered" evidence="1">
    <location>
        <begin position="47"/>
        <end position="66"/>
    </location>
</feature>
<evidence type="ECO:0008006" key="4">
    <source>
        <dbReference type="Google" id="ProtNLM"/>
    </source>
</evidence>
<evidence type="ECO:0000313" key="2">
    <source>
        <dbReference type="EMBL" id="PWW04453.1"/>
    </source>
</evidence>
<dbReference type="Proteomes" id="UP000246352">
    <property type="component" value="Unassembled WGS sequence"/>
</dbReference>